<evidence type="ECO:0000313" key="1">
    <source>
        <dbReference type="EMBL" id="MDG0815334.1"/>
    </source>
</evidence>
<comment type="caution">
    <text evidence="1">The sequence shown here is derived from an EMBL/GenBank/DDBJ whole genome shotgun (WGS) entry which is preliminary data.</text>
</comment>
<reference evidence="1" key="1">
    <citation type="submission" date="2022-08" db="EMBL/GenBank/DDBJ databases">
        <title>Novel Bdellovibrio Species Isolated from Svalbard: Designation Bdellovibrio svalbardensis.</title>
        <authorList>
            <person name="Mitchell R.J."/>
            <person name="Choi S.Y."/>
        </authorList>
    </citation>
    <scope>NUCLEOTIDE SEQUENCE</scope>
    <source>
        <strain evidence="1">PAP01</strain>
    </source>
</reference>
<dbReference type="EMBL" id="JANRMI010000001">
    <property type="protein sequence ID" value="MDG0815334.1"/>
    <property type="molecule type" value="Genomic_DNA"/>
</dbReference>
<dbReference type="Proteomes" id="UP001152321">
    <property type="component" value="Unassembled WGS sequence"/>
</dbReference>
<sequence>MAWTTDVPSTSQVLLTDLTTGVQTATGMDMTMTTQHKMFVDNMSDGTTYNLQAVSADGSAKGVSVEISFAK</sequence>
<evidence type="ECO:0008006" key="3">
    <source>
        <dbReference type="Google" id="ProtNLM"/>
    </source>
</evidence>
<proteinExistence type="predicted"/>
<evidence type="ECO:0000313" key="2">
    <source>
        <dbReference type="Proteomes" id="UP001152321"/>
    </source>
</evidence>
<keyword evidence="2" id="KW-1185">Reference proteome</keyword>
<gene>
    <name evidence="1" type="ORF">NWE73_03105</name>
</gene>
<name>A0ABT6DFQ4_9BACT</name>
<organism evidence="1 2">
    <name type="scientific">Bdellovibrio svalbardensis</name>
    <dbReference type="NCBI Taxonomy" id="2972972"/>
    <lineage>
        <taxon>Bacteria</taxon>
        <taxon>Pseudomonadati</taxon>
        <taxon>Bdellovibrionota</taxon>
        <taxon>Bdellovibrionia</taxon>
        <taxon>Bdellovibrionales</taxon>
        <taxon>Pseudobdellovibrionaceae</taxon>
        <taxon>Bdellovibrio</taxon>
    </lineage>
</organism>
<protein>
    <recommendedName>
        <fullName evidence="3">Fibronectin type-III domain-containing protein</fullName>
    </recommendedName>
</protein>
<dbReference type="RefSeq" id="WP_277576810.1">
    <property type="nucleotide sequence ID" value="NZ_JANRMI010000001.1"/>
</dbReference>
<accession>A0ABT6DFQ4</accession>